<name>A0A9D1CRF6_9FIRM</name>
<protein>
    <submittedName>
        <fullName evidence="2">Uncharacterized protein</fullName>
    </submittedName>
</protein>
<keyword evidence="1" id="KW-1133">Transmembrane helix</keyword>
<keyword evidence="1" id="KW-0472">Membrane</keyword>
<reference evidence="2" key="1">
    <citation type="submission" date="2020-10" db="EMBL/GenBank/DDBJ databases">
        <authorList>
            <person name="Gilroy R."/>
        </authorList>
    </citation>
    <scope>NUCLEOTIDE SEQUENCE</scope>
    <source>
        <strain evidence="2">ChiBcolR7-354</strain>
    </source>
</reference>
<proteinExistence type="predicted"/>
<evidence type="ECO:0000256" key="1">
    <source>
        <dbReference type="SAM" id="Phobius"/>
    </source>
</evidence>
<dbReference type="EMBL" id="DVGA01000008">
    <property type="protein sequence ID" value="HIQ77722.1"/>
    <property type="molecule type" value="Genomic_DNA"/>
</dbReference>
<feature type="transmembrane region" description="Helical" evidence="1">
    <location>
        <begin position="38"/>
        <end position="60"/>
    </location>
</feature>
<evidence type="ECO:0000313" key="2">
    <source>
        <dbReference type="EMBL" id="HIQ77722.1"/>
    </source>
</evidence>
<keyword evidence="1" id="KW-0812">Transmembrane</keyword>
<dbReference type="Proteomes" id="UP000824262">
    <property type="component" value="Unassembled WGS sequence"/>
</dbReference>
<sequence>MLDKRGEFWMDFLSWNQVVIGVGCGGGVVLLLGLLASVYWIALAGAAAMLVAVALWAIFVRCPVCHKQIFYAHKCNYCPCCGEKLYRY</sequence>
<reference evidence="2" key="2">
    <citation type="journal article" date="2021" name="PeerJ">
        <title>Extensive microbial diversity within the chicken gut microbiome revealed by metagenomics and culture.</title>
        <authorList>
            <person name="Gilroy R."/>
            <person name="Ravi A."/>
            <person name="Getino M."/>
            <person name="Pursley I."/>
            <person name="Horton D.L."/>
            <person name="Alikhan N.F."/>
            <person name="Baker D."/>
            <person name="Gharbi K."/>
            <person name="Hall N."/>
            <person name="Watson M."/>
            <person name="Adriaenssens E.M."/>
            <person name="Foster-Nyarko E."/>
            <person name="Jarju S."/>
            <person name="Secka A."/>
            <person name="Antonio M."/>
            <person name="Oren A."/>
            <person name="Chaudhuri R.R."/>
            <person name="La Ragione R."/>
            <person name="Hildebrand F."/>
            <person name="Pallen M.J."/>
        </authorList>
    </citation>
    <scope>NUCLEOTIDE SEQUENCE</scope>
    <source>
        <strain evidence="2">ChiBcolR7-354</strain>
    </source>
</reference>
<dbReference type="AlphaFoldDB" id="A0A9D1CRF6"/>
<evidence type="ECO:0000313" key="3">
    <source>
        <dbReference type="Proteomes" id="UP000824262"/>
    </source>
</evidence>
<feature type="transmembrane region" description="Helical" evidence="1">
    <location>
        <begin position="12"/>
        <end position="32"/>
    </location>
</feature>
<organism evidence="2 3">
    <name type="scientific">Candidatus Scatomorpha intestinavium</name>
    <dbReference type="NCBI Taxonomy" id="2840922"/>
    <lineage>
        <taxon>Bacteria</taxon>
        <taxon>Bacillati</taxon>
        <taxon>Bacillota</taxon>
        <taxon>Clostridia</taxon>
        <taxon>Eubacteriales</taxon>
        <taxon>Candidatus Scatomorpha</taxon>
    </lineage>
</organism>
<dbReference type="PROSITE" id="PS51257">
    <property type="entry name" value="PROKAR_LIPOPROTEIN"/>
    <property type="match status" value="1"/>
</dbReference>
<accession>A0A9D1CRF6</accession>
<gene>
    <name evidence="2" type="ORF">IAB77_00510</name>
</gene>
<comment type="caution">
    <text evidence="2">The sequence shown here is derived from an EMBL/GenBank/DDBJ whole genome shotgun (WGS) entry which is preliminary data.</text>
</comment>